<keyword evidence="3" id="KW-1185">Reference proteome</keyword>
<protein>
    <submittedName>
        <fullName evidence="2">Uncharacterized protein</fullName>
    </submittedName>
</protein>
<evidence type="ECO:0000313" key="3">
    <source>
        <dbReference type="Proteomes" id="UP001283361"/>
    </source>
</evidence>
<proteinExistence type="predicted"/>
<name>A0AAE1CLU3_9GAST</name>
<dbReference type="EMBL" id="JAWDGP010007673">
    <property type="protein sequence ID" value="KAK3709179.1"/>
    <property type="molecule type" value="Genomic_DNA"/>
</dbReference>
<reference evidence="2" key="1">
    <citation type="journal article" date="2023" name="G3 (Bethesda)">
        <title>A reference genome for the long-term kleptoplast-retaining sea slug Elysia crispata morphotype clarki.</title>
        <authorList>
            <person name="Eastman K.E."/>
            <person name="Pendleton A.L."/>
            <person name="Shaikh M.A."/>
            <person name="Suttiyut T."/>
            <person name="Ogas R."/>
            <person name="Tomko P."/>
            <person name="Gavelis G."/>
            <person name="Widhalm J.R."/>
            <person name="Wisecaver J.H."/>
        </authorList>
    </citation>
    <scope>NUCLEOTIDE SEQUENCE</scope>
    <source>
        <strain evidence="2">ECLA1</strain>
    </source>
</reference>
<comment type="caution">
    <text evidence="2">The sequence shown here is derived from an EMBL/GenBank/DDBJ whole genome shotgun (WGS) entry which is preliminary data.</text>
</comment>
<feature type="region of interest" description="Disordered" evidence="1">
    <location>
        <begin position="1"/>
        <end position="31"/>
    </location>
</feature>
<organism evidence="2 3">
    <name type="scientific">Elysia crispata</name>
    <name type="common">lettuce slug</name>
    <dbReference type="NCBI Taxonomy" id="231223"/>
    <lineage>
        <taxon>Eukaryota</taxon>
        <taxon>Metazoa</taxon>
        <taxon>Spiralia</taxon>
        <taxon>Lophotrochozoa</taxon>
        <taxon>Mollusca</taxon>
        <taxon>Gastropoda</taxon>
        <taxon>Heterobranchia</taxon>
        <taxon>Euthyneura</taxon>
        <taxon>Panpulmonata</taxon>
        <taxon>Sacoglossa</taxon>
        <taxon>Placobranchoidea</taxon>
        <taxon>Plakobranchidae</taxon>
        <taxon>Elysia</taxon>
    </lineage>
</organism>
<gene>
    <name evidence="2" type="ORF">RRG08_030858</name>
</gene>
<dbReference type="Proteomes" id="UP001283361">
    <property type="component" value="Unassembled WGS sequence"/>
</dbReference>
<dbReference type="AlphaFoldDB" id="A0AAE1CLU3"/>
<accession>A0AAE1CLU3</accession>
<sequence length="108" mass="12183">MKSSHCDVHHDRRIRAVTDGMPGAPPARPLAMPDRLREVKGHAQPHETNGRAAKEISALVSDRILGFGFVLKKKTQTSRKATQYKKRWERHQLPLIHSGTLKMPLSLC</sequence>
<evidence type="ECO:0000256" key="1">
    <source>
        <dbReference type="SAM" id="MobiDB-lite"/>
    </source>
</evidence>
<feature type="compositionally biased region" description="Basic and acidic residues" evidence="1">
    <location>
        <begin position="1"/>
        <end position="16"/>
    </location>
</feature>
<evidence type="ECO:0000313" key="2">
    <source>
        <dbReference type="EMBL" id="KAK3709179.1"/>
    </source>
</evidence>